<evidence type="ECO:0000259" key="1">
    <source>
        <dbReference type="Pfam" id="PF01693"/>
    </source>
</evidence>
<organism evidence="2 3">
    <name type="scientific">Rhynchosporium agropyri</name>
    <dbReference type="NCBI Taxonomy" id="914238"/>
    <lineage>
        <taxon>Eukaryota</taxon>
        <taxon>Fungi</taxon>
        <taxon>Dikarya</taxon>
        <taxon>Ascomycota</taxon>
        <taxon>Pezizomycotina</taxon>
        <taxon>Leotiomycetes</taxon>
        <taxon>Helotiales</taxon>
        <taxon>Ploettnerulaceae</taxon>
        <taxon>Rhynchosporium</taxon>
    </lineage>
</organism>
<evidence type="ECO:0000313" key="3">
    <source>
        <dbReference type="Proteomes" id="UP000178912"/>
    </source>
</evidence>
<dbReference type="AlphaFoldDB" id="A0A1E1KBA7"/>
<dbReference type="InterPro" id="IPR037056">
    <property type="entry name" value="RNase_H1_N_sf"/>
</dbReference>
<dbReference type="Pfam" id="PF01693">
    <property type="entry name" value="Cauli_VI"/>
    <property type="match status" value="1"/>
</dbReference>
<protein>
    <recommendedName>
        <fullName evidence="1">Ribonuclease H1 N-terminal domain-containing protein</fullName>
    </recommendedName>
</protein>
<name>A0A1E1KBA7_9HELO</name>
<dbReference type="Gene3D" id="3.40.970.10">
    <property type="entry name" value="Ribonuclease H1, N-terminal domain"/>
    <property type="match status" value="1"/>
</dbReference>
<dbReference type="InterPro" id="IPR009027">
    <property type="entry name" value="Ribosomal_bL9/RNase_H1_N"/>
</dbReference>
<sequence length="78" mass="8780">MSVSHKHVVFIVFRGKTPGVYYSQEECQQQTEGFPKSKFQAFRRANDAEVAWSECTSSKTTIRGRLCSSGADVFDTPQ</sequence>
<dbReference type="SUPFAM" id="SSF55658">
    <property type="entry name" value="L9 N-domain-like"/>
    <property type="match status" value="1"/>
</dbReference>
<reference evidence="3" key="1">
    <citation type="submission" date="2016-03" db="EMBL/GenBank/DDBJ databases">
        <authorList>
            <person name="Guldener U."/>
        </authorList>
    </citation>
    <scope>NUCLEOTIDE SEQUENCE [LARGE SCALE GENOMIC DNA]</scope>
    <source>
        <strain evidence="3">04CH-RAC-A.6.1</strain>
    </source>
</reference>
<dbReference type="Proteomes" id="UP000178912">
    <property type="component" value="Unassembled WGS sequence"/>
</dbReference>
<keyword evidence="3" id="KW-1185">Reference proteome</keyword>
<evidence type="ECO:0000313" key="2">
    <source>
        <dbReference type="EMBL" id="CZS95230.1"/>
    </source>
</evidence>
<accession>A0A1E1KBA7</accession>
<feature type="domain" description="Ribonuclease H1 N-terminal" evidence="1">
    <location>
        <begin position="12"/>
        <end position="49"/>
    </location>
</feature>
<proteinExistence type="predicted"/>
<gene>
    <name evidence="2" type="ORF">RAG0_04969</name>
</gene>
<dbReference type="InterPro" id="IPR011320">
    <property type="entry name" value="RNase_H1_N"/>
</dbReference>
<dbReference type="OrthoDB" id="3559638at2759"/>
<dbReference type="EMBL" id="FJUX01000021">
    <property type="protein sequence ID" value="CZS95230.1"/>
    <property type="molecule type" value="Genomic_DNA"/>
</dbReference>